<dbReference type="PANTHER" id="PTHR21530:SF7">
    <property type="entry name" value="TRAB DOMAIN-CONTAINING PROTEIN"/>
    <property type="match status" value="1"/>
</dbReference>
<feature type="compositionally biased region" description="Basic and acidic residues" evidence="1">
    <location>
        <begin position="1"/>
        <end position="11"/>
    </location>
</feature>
<dbReference type="InterPro" id="IPR002816">
    <property type="entry name" value="TraB/PrgY/GumN_fam"/>
</dbReference>
<feature type="region of interest" description="Disordered" evidence="1">
    <location>
        <begin position="1"/>
        <end position="139"/>
    </location>
</feature>
<dbReference type="InterPro" id="IPR046345">
    <property type="entry name" value="TraB_PrgY-like"/>
</dbReference>
<dbReference type="EnsemblMetazoa" id="XM_038205402.1">
    <property type="protein sequence ID" value="XP_038061330.1"/>
    <property type="gene ID" value="LOC119732035"/>
</dbReference>
<evidence type="ECO:0008006" key="4">
    <source>
        <dbReference type="Google" id="ProtNLM"/>
    </source>
</evidence>
<organism evidence="2 3">
    <name type="scientific">Patiria miniata</name>
    <name type="common">Bat star</name>
    <name type="synonym">Asterina miniata</name>
    <dbReference type="NCBI Taxonomy" id="46514"/>
    <lineage>
        <taxon>Eukaryota</taxon>
        <taxon>Metazoa</taxon>
        <taxon>Echinodermata</taxon>
        <taxon>Eleutherozoa</taxon>
        <taxon>Asterozoa</taxon>
        <taxon>Asteroidea</taxon>
        <taxon>Valvatacea</taxon>
        <taxon>Valvatida</taxon>
        <taxon>Asterinidae</taxon>
        <taxon>Patiria</taxon>
    </lineage>
</organism>
<dbReference type="Pfam" id="PF01963">
    <property type="entry name" value="TraB_PrgY_gumN"/>
    <property type="match status" value="1"/>
</dbReference>
<feature type="compositionally biased region" description="Basic and acidic residues" evidence="1">
    <location>
        <begin position="98"/>
        <end position="108"/>
    </location>
</feature>
<dbReference type="RefSeq" id="XP_038061330.1">
    <property type="nucleotide sequence ID" value="XM_038205402.1"/>
</dbReference>
<dbReference type="CDD" id="cd14726">
    <property type="entry name" value="TraB_PrgY-like"/>
    <property type="match status" value="1"/>
</dbReference>
<keyword evidence="3" id="KW-1185">Reference proteome</keyword>
<feature type="compositionally biased region" description="Acidic residues" evidence="1">
    <location>
        <begin position="48"/>
        <end position="64"/>
    </location>
</feature>
<dbReference type="EnsemblMetazoa" id="XM_038205403.1">
    <property type="protein sequence ID" value="XP_038061331.1"/>
    <property type="gene ID" value="LOC119732035"/>
</dbReference>
<dbReference type="GeneID" id="119732035"/>
<evidence type="ECO:0000313" key="2">
    <source>
        <dbReference type="EnsemblMetazoa" id="XP_038061330.1"/>
    </source>
</evidence>
<dbReference type="Proteomes" id="UP000887568">
    <property type="component" value="Unplaced"/>
</dbReference>
<evidence type="ECO:0000313" key="3">
    <source>
        <dbReference type="Proteomes" id="UP000887568"/>
    </source>
</evidence>
<name>A0A914ABP5_PATMI</name>
<dbReference type="RefSeq" id="XP_038061331.1">
    <property type="nucleotide sequence ID" value="XM_038205403.1"/>
</dbReference>
<evidence type="ECO:0000256" key="1">
    <source>
        <dbReference type="SAM" id="MobiDB-lite"/>
    </source>
</evidence>
<protein>
    <recommendedName>
        <fullName evidence="4">TraB domain-containing protein</fullName>
    </recommendedName>
</protein>
<dbReference type="AlphaFoldDB" id="A0A914ABP5"/>
<accession>A0A914ABP5</accession>
<dbReference type="OrthoDB" id="48306at2759"/>
<sequence length="521" mass="57232">MMADDGHRSAAWEDQGGILTNGSPSSELIPPSEVLGASKANDKSPSLEVDDNNDESLDYSDGDDGNTQGNYELNSDRDSAGDSVSESGSYSPNADQLQEDHSVLEEGTYRPLSAELDDNVDGPQNAGQQNNGQDDQQNQNPIVEDLIDHAEHDMCDDSESDLGSYHINSEDGADDSLEDNGSSGGEYDMSSTGEASDEDADEFSGVELLRVKYNLRQDNPVLPDTVTVLRTEDGGKVYVVGTAHFSEQSQQDVAELIQAVQPDIVMVELCKGRLSILQLDEETLLEEAKDLNMEKLRVSIKQHGLIGGVMQVLLLHMSAHLTKELGMAPGGEFRKAFQEAQKVPGCKVHLGDRPIQITLNRAMGALTIVQKLRLAWCLLTSKDPITPEDVERFKQKDLLMELLEEMMGEFPTLSQVFVSERDMYLANSLRMCAASLRYPIQDEVVLRPVVVGVVGIGHMPGIASHWEKPASLEDMQELTRVPAPSLAGRVFRWSLRASVLGMVAWGCYKCIRWTGIADDYW</sequence>
<dbReference type="PANTHER" id="PTHR21530">
    <property type="entry name" value="PHEROMONE SHUTDOWN PROTEIN"/>
    <property type="match status" value="1"/>
</dbReference>
<proteinExistence type="predicted"/>
<dbReference type="OMA" id="GSYHINT"/>
<feature type="region of interest" description="Disordered" evidence="1">
    <location>
        <begin position="154"/>
        <end position="201"/>
    </location>
</feature>
<feature type="compositionally biased region" description="Polar residues" evidence="1">
    <location>
        <begin position="82"/>
        <end position="96"/>
    </location>
</feature>
<dbReference type="CTD" id="80305"/>
<reference evidence="2" key="1">
    <citation type="submission" date="2022-11" db="UniProtKB">
        <authorList>
            <consortium name="EnsemblMetazoa"/>
        </authorList>
    </citation>
    <scope>IDENTIFICATION</scope>
</reference>
<feature type="compositionally biased region" description="Low complexity" evidence="1">
    <location>
        <begin position="121"/>
        <end position="139"/>
    </location>
</feature>